<dbReference type="eggNOG" id="ENOG502SWW0">
    <property type="taxonomic scope" value="Eukaryota"/>
</dbReference>
<organism evidence="2 3">
    <name type="scientific">Botryotinia fuckeliana (strain T4)</name>
    <name type="common">Noble rot fungus</name>
    <name type="synonym">Botrytis cinerea</name>
    <dbReference type="NCBI Taxonomy" id="999810"/>
    <lineage>
        <taxon>Eukaryota</taxon>
        <taxon>Fungi</taxon>
        <taxon>Dikarya</taxon>
        <taxon>Ascomycota</taxon>
        <taxon>Pezizomycotina</taxon>
        <taxon>Leotiomycetes</taxon>
        <taxon>Helotiales</taxon>
        <taxon>Sclerotiniaceae</taxon>
        <taxon>Botrytis</taxon>
    </lineage>
</organism>
<evidence type="ECO:0000313" key="3">
    <source>
        <dbReference type="Proteomes" id="UP000008177"/>
    </source>
</evidence>
<feature type="signal peptide" evidence="1">
    <location>
        <begin position="1"/>
        <end position="18"/>
    </location>
</feature>
<dbReference type="AlphaFoldDB" id="G2YSS5"/>
<reference evidence="3" key="1">
    <citation type="journal article" date="2011" name="PLoS Genet.">
        <title>Genomic analysis of the necrotrophic fungal pathogens Sclerotinia sclerotiorum and Botrytis cinerea.</title>
        <authorList>
            <person name="Amselem J."/>
            <person name="Cuomo C.A."/>
            <person name="van Kan J.A."/>
            <person name="Viaud M."/>
            <person name="Benito E.P."/>
            <person name="Couloux A."/>
            <person name="Coutinho P.M."/>
            <person name="de Vries R.P."/>
            <person name="Dyer P.S."/>
            <person name="Fillinger S."/>
            <person name="Fournier E."/>
            <person name="Gout L."/>
            <person name="Hahn M."/>
            <person name="Kohn L."/>
            <person name="Lapalu N."/>
            <person name="Plummer K.M."/>
            <person name="Pradier J.M."/>
            <person name="Quevillon E."/>
            <person name="Sharon A."/>
            <person name="Simon A."/>
            <person name="ten Have A."/>
            <person name="Tudzynski B."/>
            <person name="Tudzynski P."/>
            <person name="Wincker P."/>
            <person name="Andrew M."/>
            <person name="Anthouard V."/>
            <person name="Beever R.E."/>
            <person name="Beffa R."/>
            <person name="Benoit I."/>
            <person name="Bouzid O."/>
            <person name="Brault B."/>
            <person name="Chen Z."/>
            <person name="Choquer M."/>
            <person name="Collemare J."/>
            <person name="Cotton P."/>
            <person name="Danchin E.G."/>
            <person name="Da Silva C."/>
            <person name="Gautier A."/>
            <person name="Giraud C."/>
            <person name="Giraud T."/>
            <person name="Gonzalez C."/>
            <person name="Grossetete S."/>
            <person name="Guldener U."/>
            <person name="Henrissat B."/>
            <person name="Howlett B.J."/>
            <person name="Kodira C."/>
            <person name="Kretschmer M."/>
            <person name="Lappartient A."/>
            <person name="Leroch M."/>
            <person name="Levis C."/>
            <person name="Mauceli E."/>
            <person name="Neuveglise C."/>
            <person name="Oeser B."/>
            <person name="Pearson M."/>
            <person name="Poulain J."/>
            <person name="Poussereau N."/>
            <person name="Quesneville H."/>
            <person name="Rascle C."/>
            <person name="Schumacher J."/>
            <person name="Segurens B."/>
            <person name="Sexton A."/>
            <person name="Silva E."/>
            <person name="Sirven C."/>
            <person name="Soanes D.M."/>
            <person name="Talbot N.J."/>
            <person name="Templeton M."/>
            <person name="Yandava C."/>
            <person name="Yarden O."/>
            <person name="Zeng Q."/>
            <person name="Rollins J.A."/>
            <person name="Lebrun M.H."/>
            <person name="Dickman M."/>
        </authorList>
    </citation>
    <scope>NUCLEOTIDE SEQUENCE [LARGE SCALE GENOMIC DNA]</scope>
    <source>
        <strain evidence="3">T4</strain>
    </source>
</reference>
<dbReference type="InParanoid" id="G2YSS5"/>
<accession>G2YSS5</accession>
<evidence type="ECO:0000313" key="2">
    <source>
        <dbReference type="EMBL" id="CCD54673.1"/>
    </source>
</evidence>
<dbReference type="HOGENOM" id="CLU_1355042_0_0_1"/>
<name>G2YSS5_BOTF4</name>
<dbReference type="Proteomes" id="UP000008177">
    <property type="component" value="Unplaced contigs"/>
</dbReference>
<protein>
    <submittedName>
        <fullName evidence="2">Uncharacterized protein</fullName>
    </submittedName>
</protein>
<dbReference type="OrthoDB" id="4509278at2759"/>
<evidence type="ECO:0000256" key="1">
    <source>
        <dbReference type="SAM" id="SignalP"/>
    </source>
</evidence>
<proteinExistence type="predicted"/>
<sequence length="193" mass="20045">MYFTTIATLVASLALTSALPLSPPLNTASLTFHGAAGAQYTLSVPLDGSTTSTNNALSISSISTDGFDVQNNCRIHAVDYTPALVQGPPNTWQVGPPQTIIDISCTSGGSPSGQVISIELDGAADAKYFISVPLGGGPVYTNNALSISQVRSTYNIPNCKFDTVDYTPVFVQIASGVWNMGPPQTVRSVSCPA</sequence>
<dbReference type="EMBL" id="FQ790351">
    <property type="protein sequence ID" value="CCD54673.1"/>
    <property type="molecule type" value="Genomic_DNA"/>
</dbReference>
<gene>
    <name evidence="2" type="ORF">BofuT4_P127210.1</name>
</gene>
<keyword evidence="1" id="KW-0732">Signal</keyword>
<feature type="chain" id="PRO_5003440379" evidence="1">
    <location>
        <begin position="19"/>
        <end position="193"/>
    </location>
</feature>